<feature type="transmembrane region" description="Helical" evidence="1">
    <location>
        <begin position="90"/>
        <end position="114"/>
    </location>
</feature>
<dbReference type="STRING" id="564608.C1MX78"/>
<dbReference type="RefSeq" id="XP_003060348.1">
    <property type="nucleotide sequence ID" value="XM_003060302.1"/>
</dbReference>
<proteinExistence type="predicted"/>
<dbReference type="eggNOG" id="ENOG502S6YD">
    <property type="taxonomic scope" value="Eukaryota"/>
</dbReference>
<keyword evidence="1" id="KW-0472">Membrane</keyword>
<dbReference type="PANTHER" id="PTHR36343">
    <property type="entry name" value="EXPRESSED PROTEIN"/>
    <property type="match status" value="1"/>
</dbReference>
<sequence length="116" mass="12098">MSYTIAAASIVAPNARANAPSTRNLAARARVAATVSPRVANVASSRGRRAAVVVRAAEDPKKPAILRENEKEAWLSKGEREGENPLKDPMAMFAIGGIMVPFIILAVAGAAGYIGN</sequence>
<dbReference type="OMA" id="KDPMAMF"/>
<accession>C1MX78</accession>
<dbReference type="OrthoDB" id="7333885at2759"/>
<evidence type="ECO:0000313" key="2">
    <source>
        <dbReference type="EMBL" id="EEH55117.1"/>
    </source>
</evidence>
<dbReference type="PANTHER" id="PTHR36343:SF1">
    <property type="entry name" value="EXPRESSED PROTEIN"/>
    <property type="match status" value="1"/>
</dbReference>
<dbReference type="KEGG" id="mpp:MICPUCDRAFT_60058"/>
<evidence type="ECO:0000256" key="1">
    <source>
        <dbReference type="SAM" id="Phobius"/>
    </source>
</evidence>
<keyword evidence="3" id="KW-1185">Reference proteome</keyword>
<dbReference type="AlphaFoldDB" id="C1MX78"/>
<reference evidence="2 3" key="1">
    <citation type="journal article" date="2009" name="Science">
        <title>Green evolution and dynamic adaptations revealed by genomes of the marine picoeukaryotes Micromonas.</title>
        <authorList>
            <person name="Worden A.Z."/>
            <person name="Lee J.H."/>
            <person name="Mock T."/>
            <person name="Rouze P."/>
            <person name="Simmons M.P."/>
            <person name="Aerts A.L."/>
            <person name="Allen A.E."/>
            <person name="Cuvelier M.L."/>
            <person name="Derelle E."/>
            <person name="Everett M.V."/>
            <person name="Foulon E."/>
            <person name="Grimwood J."/>
            <person name="Gundlach H."/>
            <person name="Henrissat B."/>
            <person name="Napoli C."/>
            <person name="McDonald S.M."/>
            <person name="Parker M.S."/>
            <person name="Rombauts S."/>
            <person name="Salamov A."/>
            <person name="Von Dassow P."/>
            <person name="Badger J.H."/>
            <person name="Coutinho P.M."/>
            <person name="Demir E."/>
            <person name="Dubchak I."/>
            <person name="Gentemann C."/>
            <person name="Eikrem W."/>
            <person name="Gready J.E."/>
            <person name="John U."/>
            <person name="Lanier W."/>
            <person name="Lindquist E.A."/>
            <person name="Lucas S."/>
            <person name="Mayer K.F."/>
            <person name="Moreau H."/>
            <person name="Not F."/>
            <person name="Otillar R."/>
            <person name="Panaud O."/>
            <person name="Pangilinan J."/>
            <person name="Paulsen I."/>
            <person name="Piegu B."/>
            <person name="Poliakov A."/>
            <person name="Robbens S."/>
            <person name="Schmutz J."/>
            <person name="Toulza E."/>
            <person name="Wyss T."/>
            <person name="Zelensky A."/>
            <person name="Zhou K."/>
            <person name="Armbrust E.V."/>
            <person name="Bhattacharya D."/>
            <person name="Goodenough U.W."/>
            <person name="Van de Peer Y."/>
            <person name="Grigoriev I.V."/>
        </authorList>
    </citation>
    <scope>NUCLEOTIDE SEQUENCE [LARGE SCALE GENOMIC DNA]</scope>
    <source>
        <strain evidence="2 3">CCMP1545</strain>
    </source>
</reference>
<protein>
    <submittedName>
        <fullName evidence="2">Predicted protein</fullName>
    </submittedName>
</protein>
<keyword evidence="1" id="KW-1133">Transmembrane helix</keyword>
<dbReference type="GeneID" id="9686083"/>
<gene>
    <name evidence="2" type="ORF">MICPUCDRAFT_60058</name>
</gene>
<dbReference type="Proteomes" id="UP000001876">
    <property type="component" value="Unassembled WGS sequence"/>
</dbReference>
<name>C1MX78_MICPC</name>
<dbReference type="EMBL" id="GG663742">
    <property type="protein sequence ID" value="EEH55117.1"/>
    <property type="molecule type" value="Genomic_DNA"/>
</dbReference>
<evidence type="ECO:0000313" key="3">
    <source>
        <dbReference type="Proteomes" id="UP000001876"/>
    </source>
</evidence>
<keyword evidence="1" id="KW-0812">Transmembrane</keyword>
<organism evidence="3">
    <name type="scientific">Micromonas pusilla (strain CCMP1545)</name>
    <name type="common">Picoplanktonic green alga</name>
    <dbReference type="NCBI Taxonomy" id="564608"/>
    <lineage>
        <taxon>Eukaryota</taxon>
        <taxon>Viridiplantae</taxon>
        <taxon>Chlorophyta</taxon>
        <taxon>Mamiellophyceae</taxon>
        <taxon>Mamiellales</taxon>
        <taxon>Mamiellaceae</taxon>
        <taxon>Micromonas</taxon>
    </lineage>
</organism>
<dbReference type="GO" id="GO:0009507">
    <property type="term" value="C:chloroplast"/>
    <property type="evidence" value="ECO:0007669"/>
    <property type="project" value="TreeGrafter"/>
</dbReference>